<gene>
    <name evidence="8" type="ORF">EHS25_000100</name>
</gene>
<evidence type="ECO:0000256" key="7">
    <source>
        <dbReference type="SAM" id="SignalP"/>
    </source>
</evidence>
<keyword evidence="7" id="KW-0732">Signal</keyword>
<keyword evidence="2" id="KW-0678">Repressor</keyword>
<keyword evidence="9" id="KW-1185">Reference proteome</keyword>
<accession>A0A427YVI3</accession>
<evidence type="ECO:0000256" key="1">
    <source>
        <dbReference type="ARBA" id="ARBA00004123"/>
    </source>
</evidence>
<sequence length="407" mass="44813">MSISFLHPTLVLVLLSIDQVTQLVADTPVPALPLSVHVHPGHSPPNIPDHLSVYALAAQSQPPSSSSGMSRYPAGPSAPIPTILPPQHAESKRDRKRRETINKVEMLHDESWRNRDEKFSALYKEYHNENKAVNTQPPTSAKYLLRLYPITIERDALLEAAEVDYQYKADQAKKMYESERETIEAQYWDARDQVRQRLLGAVEERRRKLREEKEGGDIVTESLLEAQMRPRPSRRMPFRNRLSGTPSRSDTPAVISSNLPSPPPGNPTKSQDLLLHSLLAPSLASISTDDIIHPQSSSLAIVPASTPLIMSNTTAKRGPRGKAEAANGDKDNVPAAPGTLTALAMASGQQSTNPKSSRNAGAQQGQWVLGKSLAELKKMESASQFEIDSDWARIQGATGRGRRTRAE</sequence>
<feature type="region of interest" description="Disordered" evidence="6">
    <location>
        <begin position="380"/>
        <end position="407"/>
    </location>
</feature>
<feature type="compositionally biased region" description="Polar residues" evidence="6">
    <location>
        <begin position="347"/>
        <end position="364"/>
    </location>
</feature>
<organism evidence="8 9">
    <name type="scientific">Saitozyma podzolica</name>
    <dbReference type="NCBI Taxonomy" id="1890683"/>
    <lineage>
        <taxon>Eukaryota</taxon>
        <taxon>Fungi</taxon>
        <taxon>Dikarya</taxon>
        <taxon>Basidiomycota</taxon>
        <taxon>Agaricomycotina</taxon>
        <taxon>Tremellomycetes</taxon>
        <taxon>Tremellales</taxon>
        <taxon>Trimorphomycetaceae</taxon>
        <taxon>Saitozyma</taxon>
    </lineage>
</organism>
<dbReference type="OrthoDB" id="70376at2759"/>
<dbReference type="EMBL" id="RSCD01000001">
    <property type="protein sequence ID" value="RSH95015.1"/>
    <property type="molecule type" value="Genomic_DNA"/>
</dbReference>
<comment type="subcellular location">
    <subcellularLocation>
        <location evidence="1">Nucleus</location>
    </subcellularLocation>
</comment>
<feature type="region of interest" description="Disordered" evidence="6">
    <location>
        <begin position="58"/>
        <end position="98"/>
    </location>
</feature>
<keyword evidence="3" id="KW-0805">Transcription regulation</keyword>
<evidence type="ECO:0000256" key="4">
    <source>
        <dbReference type="ARBA" id="ARBA00023163"/>
    </source>
</evidence>
<evidence type="ECO:0000313" key="9">
    <source>
        <dbReference type="Proteomes" id="UP000279259"/>
    </source>
</evidence>
<comment type="caution">
    <text evidence="8">The sequence shown here is derived from an EMBL/GenBank/DDBJ whole genome shotgun (WGS) entry which is preliminary data.</text>
</comment>
<keyword evidence="5" id="KW-0539">Nucleus</keyword>
<dbReference type="AlphaFoldDB" id="A0A427YVI3"/>
<evidence type="ECO:0000256" key="3">
    <source>
        <dbReference type="ARBA" id="ARBA00023015"/>
    </source>
</evidence>
<feature type="compositionally biased region" description="Basic and acidic residues" evidence="6">
    <location>
        <begin position="89"/>
        <end position="98"/>
    </location>
</feature>
<proteinExistence type="predicted"/>
<feature type="region of interest" description="Disordered" evidence="6">
    <location>
        <begin position="311"/>
        <end position="336"/>
    </location>
</feature>
<dbReference type="Proteomes" id="UP000279259">
    <property type="component" value="Unassembled WGS sequence"/>
</dbReference>
<evidence type="ECO:0000256" key="5">
    <source>
        <dbReference type="ARBA" id="ARBA00023242"/>
    </source>
</evidence>
<feature type="region of interest" description="Disordered" evidence="6">
    <location>
        <begin position="345"/>
        <end position="364"/>
    </location>
</feature>
<keyword evidence="4" id="KW-0804">Transcription</keyword>
<feature type="compositionally biased region" description="Low complexity" evidence="6">
    <location>
        <begin position="58"/>
        <end position="67"/>
    </location>
</feature>
<reference evidence="8 9" key="1">
    <citation type="submission" date="2018-11" db="EMBL/GenBank/DDBJ databases">
        <title>Genome sequence of Saitozyma podzolica DSM 27192.</title>
        <authorList>
            <person name="Aliyu H."/>
            <person name="Gorte O."/>
            <person name="Ochsenreither K."/>
        </authorList>
    </citation>
    <scope>NUCLEOTIDE SEQUENCE [LARGE SCALE GENOMIC DNA]</scope>
    <source>
        <strain evidence="8 9">DSM 27192</strain>
    </source>
</reference>
<feature type="compositionally biased region" description="Basic and acidic residues" evidence="6">
    <location>
        <begin position="321"/>
        <end position="332"/>
    </location>
</feature>
<protein>
    <submittedName>
        <fullName evidence="8">Uncharacterized protein</fullName>
    </submittedName>
</protein>
<feature type="signal peptide" evidence="7">
    <location>
        <begin position="1"/>
        <end position="25"/>
    </location>
</feature>
<feature type="chain" id="PRO_5019408295" evidence="7">
    <location>
        <begin position="26"/>
        <end position="407"/>
    </location>
</feature>
<dbReference type="GO" id="GO:0010468">
    <property type="term" value="P:regulation of gene expression"/>
    <property type="evidence" value="ECO:0007669"/>
    <property type="project" value="UniProtKB-ARBA"/>
</dbReference>
<name>A0A427YVI3_9TREE</name>
<dbReference type="PANTHER" id="PTHR21964">
    <property type="entry name" value="BREAST CANCER METASTASIS-SUPPRESSOR 1"/>
    <property type="match status" value="1"/>
</dbReference>
<dbReference type="STRING" id="1890683.A0A427YVI3"/>
<evidence type="ECO:0000313" key="8">
    <source>
        <dbReference type="EMBL" id="RSH95015.1"/>
    </source>
</evidence>
<dbReference type="InterPro" id="IPR013907">
    <property type="entry name" value="Sds3"/>
</dbReference>
<dbReference type="Pfam" id="PF08598">
    <property type="entry name" value="Sds3"/>
    <property type="match status" value="1"/>
</dbReference>
<evidence type="ECO:0000256" key="2">
    <source>
        <dbReference type="ARBA" id="ARBA00022491"/>
    </source>
</evidence>
<evidence type="ECO:0000256" key="6">
    <source>
        <dbReference type="SAM" id="MobiDB-lite"/>
    </source>
</evidence>
<feature type="region of interest" description="Disordered" evidence="6">
    <location>
        <begin position="220"/>
        <end position="271"/>
    </location>
</feature>
<dbReference type="GO" id="GO:0005654">
    <property type="term" value="C:nucleoplasm"/>
    <property type="evidence" value="ECO:0007669"/>
    <property type="project" value="UniProtKB-ARBA"/>
</dbReference>
<dbReference type="SMART" id="SM01401">
    <property type="entry name" value="Sds3"/>
    <property type="match status" value="1"/>
</dbReference>